<comment type="caution">
    <text evidence="2">The sequence shown here is derived from an EMBL/GenBank/DDBJ whole genome shotgun (WGS) entry which is preliminary data.</text>
</comment>
<accession>A0ABQ9VEG4</accession>
<keyword evidence="3" id="KW-1185">Reference proteome</keyword>
<feature type="non-terminal residue" evidence="2">
    <location>
        <position position="1"/>
    </location>
</feature>
<dbReference type="Proteomes" id="UP001266305">
    <property type="component" value="Unassembled WGS sequence"/>
</dbReference>
<name>A0ABQ9VEG4_SAGOE</name>
<reference evidence="2 3" key="1">
    <citation type="submission" date="2023-05" db="EMBL/GenBank/DDBJ databases">
        <title>B98-5 Cell Line De Novo Hybrid Assembly: An Optical Mapping Approach.</title>
        <authorList>
            <person name="Kananen K."/>
            <person name="Auerbach J.A."/>
            <person name="Kautto E."/>
            <person name="Blachly J.S."/>
        </authorList>
    </citation>
    <scope>NUCLEOTIDE SEQUENCE [LARGE SCALE GENOMIC DNA]</scope>
    <source>
        <strain evidence="2">B95-8</strain>
        <tissue evidence="2">Cell line</tissue>
    </source>
</reference>
<evidence type="ECO:0000313" key="2">
    <source>
        <dbReference type="EMBL" id="KAK2107728.1"/>
    </source>
</evidence>
<sequence>PTRKRWVHVAHSPGIRSDEHSGGDEDDAHSNKCWVPSGVKYTHEDDNRGIAVVYSRT</sequence>
<evidence type="ECO:0000313" key="3">
    <source>
        <dbReference type="Proteomes" id="UP001266305"/>
    </source>
</evidence>
<organism evidence="2 3">
    <name type="scientific">Saguinus oedipus</name>
    <name type="common">Cotton-top tamarin</name>
    <name type="synonym">Oedipomidas oedipus</name>
    <dbReference type="NCBI Taxonomy" id="9490"/>
    <lineage>
        <taxon>Eukaryota</taxon>
        <taxon>Metazoa</taxon>
        <taxon>Chordata</taxon>
        <taxon>Craniata</taxon>
        <taxon>Vertebrata</taxon>
        <taxon>Euteleostomi</taxon>
        <taxon>Mammalia</taxon>
        <taxon>Eutheria</taxon>
        <taxon>Euarchontoglires</taxon>
        <taxon>Primates</taxon>
        <taxon>Haplorrhini</taxon>
        <taxon>Platyrrhini</taxon>
        <taxon>Cebidae</taxon>
        <taxon>Callitrichinae</taxon>
        <taxon>Saguinus</taxon>
    </lineage>
</organism>
<protein>
    <submittedName>
        <fullName evidence="2">Uncharacterized protein</fullName>
    </submittedName>
</protein>
<gene>
    <name evidence="2" type="ORF">P7K49_012893</name>
</gene>
<feature type="region of interest" description="Disordered" evidence="1">
    <location>
        <begin position="1"/>
        <end position="30"/>
    </location>
</feature>
<dbReference type="EMBL" id="JASSZA010000006">
    <property type="protein sequence ID" value="KAK2107728.1"/>
    <property type="molecule type" value="Genomic_DNA"/>
</dbReference>
<evidence type="ECO:0000256" key="1">
    <source>
        <dbReference type="SAM" id="MobiDB-lite"/>
    </source>
</evidence>
<proteinExistence type="predicted"/>